<keyword evidence="3" id="KW-1185">Reference proteome</keyword>
<comment type="caution">
    <text evidence="2">The sequence shown here is derived from an EMBL/GenBank/DDBJ whole genome shotgun (WGS) entry which is preliminary data.</text>
</comment>
<dbReference type="AlphaFoldDB" id="A0AAP0K7K3"/>
<name>A0AAP0K7K3_9MAGN</name>
<evidence type="ECO:0000313" key="3">
    <source>
        <dbReference type="Proteomes" id="UP001417504"/>
    </source>
</evidence>
<organism evidence="2 3">
    <name type="scientific">Stephania japonica</name>
    <dbReference type="NCBI Taxonomy" id="461633"/>
    <lineage>
        <taxon>Eukaryota</taxon>
        <taxon>Viridiplantae</taxon>
        <taxon>Streptophyta</taxon>
        <taxon>Embryophyta</taxon>
        <taxon>Tracheophyta</taxon>
        <taxon>Spermatophyta</taxon>
        <taxon>Magnoliopsida</taxon>
        <taxon>Ranunculales</taxon>
        <taxon>Menispermaceae</taxon>
        <taxon>Menispermoideae</taxon>
        <taxon>Cissampelideae</taxon>
        <taxon>Stephania</taxon>
    </lineage>
</organism>
<keyword evidence="1" id="KW-0472">Membrane</keyword>
<gene>
    <name evidence="2" type="ORF">Sjap_006497</name>
</gene>
<keyword evidence="1" id="KW-1133">Transmembrane helix</keyword>
<accession>A0AAP0K7K3</accession>
<evidence type="ECO:0000313" key="2">
    <source>
        <dbReference type="EMBL" id="KAK9146594.1"/>
    </source>
</evidence>
<feature type="transmembrane region" description="Helical" evidence="1">
    <location>
        <begin position="27"/>
        <end position="48"/>
    </location>
</feature>
<evidence type="ECO:0000256" key="1">
    <source>
        <dbReference type="SAM" id="Phobius"/>
    </source>
</evidence>
<reference evidence="2 3" key="1">
    <citation type="submission" date="2024-01" db="EMBL/GenBank/DDBJ databases">
        <title>Genome assemblies of Stephania.</title>
        <authorList>
            <person name="Yang L."/>
        </authorList>
    </citation>
    <scope>NUCLEOTIDE SEQUENCE [LARGE SCALE GENOMIC DNA]</scope>
    <source>
        <strain evidence="2">QJT</strain>
        <tissue evidence="2">Leaf</tissue>
    </source>
</reference>
<keyword evidence="1" id="KW-0812">Transmembrane</keyword>
<protein>
    <submittedName>
        <fullName evidence="2">Uncharacterized protein</fullName>
    </submittedName>
</protein>
<sequence>MFLFCCIDLFLGLWGLFEIPVHECITFCYVEYSVLYLVFHIGLMIYNLRK</sequence>
<dbReference type="EMBL" id="JBBNAE010000002">
    <property type="protein sequence ID" value="KAK9146594.1"/>
    <property type="molecule type" value="Genomic_DNA"/>
</dbReference>
<dbReference type="Proteomes" id="UP001417504">
    <property type="component" value="Unassembled WGS sequence"/>
</dbReference>
<proteinExistence type="predicted"/>